<sequence>MASTNRMAGTSVDPEQEERIFLEEVAAVKQWWADERWRYTKRAFTAEQIVAKRGNLKIEYPSNAQSKKLWKILEGRFKNKDASYTYGCLEPTMLTQMAKFLDTVYVSGWQSSSTASASDEPGPDLADYPYTTVPNKVSHLFMAQLFHDRKQREERVMTASKADRAKLQNVDYLRPIIADADTGHGGLTAVMKLTKLFIEKGAAGIHIEDQAPGTKKCGHMAGKVLVPISEHINRLVAIRAQADIMGSDLLAIARTDAEAATLITTTIDPRDHAYILGSTNPNLQPLNDLMIAGERAGKTGAELQAIEDTWTAQADLKLFNDAVIATIKSNPNTKSDDLVSRFLTEVKGKSNSEARALAKTITGVDIHWDWDAPRTREGYYRLQGGCGCAINRAIAYAPYADAIWMESKLPDYKQAEEFASGVHAVYPDQKLAYNLSPSFNWKSAMPRAEQETYIQRLSKLGYCWQFITLAGLHTTALISHRFAEAYSKQGMRAYGELVQEPEMDLGVDVVKHQKWSGANYADELLKMVTGGVSSTSAMGKGVTEDQFH</sequence>
<feature type="binding site" evidence="12">
    <location>
        <position position="468"/>
    </location>
    <ligand>
        <name>substrate</name>
    </ligand>
</feature>
<dbReference type="GO" id="GO:0004451">
    <property type="term" value="F:isocitrate lyase activity"/>
    <property type="evidence" value="ECO:0007669"/>
    <property type="project" value="UniProtKB-EC"/>
</dbReference>
<evidence type="ECO:0000256" key="10">
    <source>
        <dbReference type="PIRNR" id="PIRNR001362"/>
    </source>
</evidence>
<feature type="binding site" evidence="12">
    <location>
        <begin position="434"/>
        <end position="438"/>
    </location>
    <ligand>
        <name>substrate</name>
    </ligand>
</feature>
<dbReference type="PANTHER" id="PTHR21631">
    <property type="entry name" value="ISOCITRATE LYASE/MALATE SYNTHASE"/>
    <property type="match status" value="1"/>
</dbReference>
<evidence type="ECO:0000256" key="8">
    <source>
        <dbReference type="ARBA" id="ARBA00023239"/>
    </source>
</evidence>
<dbReference type="InterPro" id="IPR006254">
    <property type="entry name" value="Isocitrate_lyase"/>
</dbReference>
<dbReference type="InterPro" id="IPR015813">
    <property type="entry name" value="Pyrv/PenolPyrv_kinase-like_dom"/>
</dbReference>
<dbReference type="SUPFAM" id="SSF51621">
    <property type="entry name" value="Phosphoenolpyruvate/pyruvate domain"/>
    <property type="match status" value="1"/>
</dbReference>
<dbReference type="PROSITE" id="PS00161">
    <property type="entry name" value="ISOCITRATE_LYASE"/>
    <property type="match status" value="1"/>
</dbReference>
<accession>A0A4S8QNS8</accession>
<dbReference type="NCBIfam" id="TIGR01346">
    <property type="entry name" value="isocit_lyase"/>
    <property type="match status" value="1"/>
</dbReference>
<evidence type="ECO:0000313" key="14">
    <source>
        <dbReference type="EMBL" id="THV46518.1"/>
    </source>
</evidence>
<evidence type="ECO:0000256" key="13">
    <source>
        <dbReference type="PIRSR" id="PIRSR001362-3"/>
    </source>
</evidence>
<feature type="binding site" evidence="13">
    <location>
        <position position="179"/>
    </location>
    <ligand>
        <name>Mg(2+)</name>
        <dbReference type="ChEBI" id="CHEBI:18420"/>
    </ligand>
</feature>
<keyword evidence="15" id="KW-1185">Reference proteome</keyword>
<feature type="active site" description="Proton acceptor" evidence="11">
    <location>
        <position position="217"/>
    </location>
</feature>
<keyword evidence="6" id="KW-0329">Glyoxylate bypass</keyword>
<dbReference type="Gene3D" id="1.10.10.850">
    <property type="match status" value="1"/>
</dbReference>
<proteinExistence type="inferred from homology"/>
<evidence type="ECO:0000256" key="4">
    <source>
        <dbReference type="ARBA" id="ARBA00011881"/>
    </source>
</evidence>
<keyword evidence="8 10" id="KW-0456">Lyase</keyword>
<comment type="catalytic activity">
    <reaction evidence="9">
        <text>D-threo-isocitrate = glyoxylate + succinate</text>
        <dbReference type="Rhea" id="RHEA:13245"/>
        <dbReference type="ChEBI" id="CHEBI:15562"/>
        <dbReference type="ChEBI" id="CHEBI:30031"/>
        <dbReference type="ChEBI" id="CHEBI:36655"/>
        <dbReference type="EC" id="4.1.3.1"/>
    </reaction>
</comment>
<dbReference type="FunFam" id="1.10.10.850:FF:000001">
    <property type="entry name" value="Isocitrate lyase"/>
    <property type="match status" value="1"/>
</dbReference>
<dbReference type="PIRSF" id="PIRSF001362">
    <property type="entry name" value="Isocit_lyase"/>
    <property type="match status" value="1"/>
</dbReference>
<protein>
    <recommendedName>
        <fullName evidence="5 10">Isocitrate lyase</fullName>
    </recommendedName>
</protein>
<dbReference type="InterPro" id="IPR040442">
    <property type="entry name" value="Pyrv_kinase-like_dom_sf"/>
</dbReference>
<comment type="similarity">
    <text evidence="3 10">Belongs to the isocitrate lyase/PEP mutase superfamily. Isocitrate lyase family.</text>
</comment>
<dbReference type="GO" id="GO:0046421">
    <property type="term" value="F:methylisocitrate lyase activity"/>
    <property type="evidence" value="ECO:0007669"/>
    <property type="project" value="UniProtKB-EC"/>
</dbReference>
<comment type="caution">
    <text evidence="14">The sequence shown here is derived from an EMBL/GenBank/DDBJ whole genome shotgun (WGS) entry which is preliminary data.</text>
</comment>
<evidence type="ECO:0000256" key="11">
    <source>
        <dbReference type="PIRSR" id="PIRSR001362-1"/>
    </source>
</evidence>
<comment type="pathway">
    <text evidence="2">Carbohydrate metabolism; glyoxylate cycle; (S)-malate from isocitrate: step 1/2.</text>
</comment>
<evidence type="ECO:0000256" key="7">
    <source>
        <dbReference type="ARBA" id="ARBA00022532"/>
    </source>
</evidence>
<dbReference type="Proteomes" id="UP000308671">
    <property type="component" value="Unassembled WGS sequence"/>
</dbReference>
<comment type="subunit">
    <text evidence="4">Homotetramer.</text>
</comment>
<dbReference type="GO" id="GO:0006099">
    <property type="term" value="P:tricarboxylic acid cycle"/>
    <property type="evidence" value="ECO:0007669"/>
    <property type="project" value="UniProtKB-KW"/>
</dbReference>
<dbReference type="InterPro" id="IPR018523">
    <property type="entry name" value="Isocitrate_lyase_ph_CS"/>
</dbReference>
<evidence type="ECO:0000256" key="2">
    <source>
        <dbReference type="ARBA" id="ARBA00004793"/>
    </source>
</evidence>
<feature type="binding site" evidence="12">
    <location>
        <position position="254"/>
    </location>
    <ligand>
        <name>substrate</name>
    </ligand>
</feature>
<dbReference type="GO" id="GO:0046872">
    <property type="term" value="F:metal ion binding"/>
    <property type="evidence" value="ECO:0007669"/>
    <property type="project" value="UniProtKB-KW"/>
</dbReference>
<dbReference type="PANTHER" id="PTHR21631:SF3">
    <property type="entry name" value="BIFUNCTIONAL GLYOXYLATE CYCLE PROTEIN"/>
    <property type="match status" value="1"/>
</dbReference>
<name>A0A4S8QNS8_9HELO</name>
<evidence type="ECO:0000313" key="15">
    <source>
        <dbReference type="Proteomes" id="UP000308671"/>
    </source>
</evidence>
<dbReference type="Pfam" id="PF00463">
    <property type="entry name" value="ICL"/>
    <property type="match status" value="1"/>
</dbReference>
<organism evidence="14 15">
    <name type="scientific">Botrytis galanthina</name>
    <dbReference type="NCBI Taxonomy" id="278940"/>
    <lineage>
        <taxon>Eukaryota</taxon>
        <taxon>Fungi</taxon>
        <taxon>Dikarya</taxon>
        <taxon>Ascomycota</taxon>
        <taxon>Pezizomycotina</taxon>
        <taxon>Leotiomycetes</taxon>
        <taxon>Helotiales</taxon>
        <taxon>Sclerotiniaceae</taxon>
        <taxon>Botrytis</taxon>
    </lineage>
</organism>
<dbReference type="Gene3D" id="3.20.20.60">
    <property type="entry name" value="Phosphoenolpyruvate-binding domains"/>
    <property type="match status" value="1"/>
</dbReference>
<feature type="binding site" evidence="12">
    <location>
        <begin position="107"/>
        <end position="109"/>
    </location>
    <ligand>
        <name>substrate</name>
    </ligand>
</feature>
<keyword evidence="7" id="KW-0816">Tricarboxylic acid cycle</keyword>
<gene>
    <name evidence="14" type="ORF">BGAL_0379g00010</name>
</gene>
<dbReference type="AlphaFoldDB" id="A0A4S8QNS8"/>
<comment type="cofactor">
    <cofactor evidence="13">
        <name>Mg(2+)</name>
        <dbReference type="ChEBI" id="CHEBI:18420"/>
    </cofactor>
    <text evidence="13">Can also use Mn(2+) ion.</text>
</comment>
<evidence type="ECO:0000256" key="5">
    <source>
        <dbReference type="ARBA" id="ARBA00017446"/>
    </source>
</evidence>
<reference evidence="14 15" key="1">
    <citation type="submission" date="2017-12" db="EMBL/GenBank/DDBJ databases">
        <title>Comparative genomics of Botrytis spp.</title>
        <authorList>
            <person name="Valero-Jimenez C.A."/>
            <person name="Tapia P."/>
            <person name="Veloso J."/>
            <person name="Silva-Moreno E."/>
            <person name="Staats M."/>
            <person name="Valdes J.H."/>
            <person name="Van Kan J.A.L."/>
        </authorList>
    </citation>
    <scope>NUCLEOTIDE SEQUENCE [LARGE SCALE GENOMIC DNA]</scope>
    <source>
        <strain evidence="14 15">MUCL435</strain>
    </source>
</reference>
<feature type="binding site" evidence="12">
    <location>
        <begin position="218"/>
        <end position="219"/>
    </location>
    <ligand>
        <name>substrate</name>
    </ligand>
</feature>
<dbReference type="OrthoDB" id="4078635at2759"/>
<evidence type="ECO:0000256" key="12">
    <source>
        <dbReference type="PIRSR" id="PIRSR001362-2"/>
    </source>
</evidence>
<evidence type="ECO:0000256" key="9">
    <source>
        <dbReference type="ARBA" id="ARBA00023531"/>
    </source>
</evidence>
<dbReference type="EMBL" id="PQXL01000379">
    <property type="protein sequence ID" value="THV46518.1"/>
    <property type="molecule type" value="Genomic_DNA"/>
</dbReference>
<evidence type="ECO:0000256" key="3">
    <source>
        <dbReference type="ARBA" id="ARBA00005704"/>
    </source>
</evidence>
<evidence type="ECO:0000256" key="6">
    <source>
        <dbReference type="ARBA" id="ARBA00022435"/>
    </source>
</evidence>
<evidence type="ECO:0000256" key="1">
    <source>
        <dbReference type="ARBA" id="ARBA00001050"/>
    </source>
</evidence>
<keyword evidence="13" id="KW-0460">Magnesium</keyword>
<keyword evidence="13" id="KW-0479">Metal-binding</keyword>
<dbReference type="GO" id="GO:0006097">
    <property type="term" value="P:glyoxylate cycle"/>
    <property type="evidence" value="ECO:0007669"/>
    <property type="project" value="UniProtKB-KW"/>
</dbReference>
<comment type="catalytic activity">
    <reaction evidence="1">
        <text>(2S,3R)-3-hydroxybutane-1,2,3-tricarboxylate = pyruvate + succinate</text>
        <dbReference type="Rhea" id="RHEA:16809"/>
        <dbReference type="ChEBI" id="CHEBI:15361"/>
        <dbReference type="ChEBI" id="CHEBI:30031"/>
        <dbReference type="ChEBI" id="CHEBI:57429"/>
        <dbReference type="EC" id="4.1.3.30"/>
    </reaction>
</comment>